<accession>A0ABU5T043</accession>
<dbReference type="Gene3D" id="2.40.30.170">
    <property type="match status" value="1"/>
</dbReference>
<feature type="coiled-coil region" evidence="1">
    <location>
        <begin position="134"/>
        <end position="185"/>
    </location>
</feature>
<dbReference type="SUPFAM" id="SSF111369">
    <property type="entry name" value="HlyD-like secretion proteins"/>
    <property type="match status" value="1"/>
</dbReference>
<organism evidence="2 3">
    <name type="scientific">Cyanobium gracile UHCC 0281</name>
    <dbReference type="NCBI Taxonomy" id="3110309"/>
    <lineage>
        <taxon>Bacteria</taxon>
        <taxon>Bacillati</taxon>
        <taxon>Cyanobacteriota</taxon>
        <taxon>Cyanophyceae</taxon>
        <taxon>Synechococcales</taxon>
        <taxon>Prochlorococcaceae</taxon>
        <taxon>Cyanobium</taxon>
    </lineage>
</organism>
<protein>
    <submittedName>
        <fullName evidence="2">Efflux RND transporter periplasmic adaptor subunit</fullName>
    </submittedName>
</protein>
<proteinExistence type="predicted"/>
<dbReference type="PANTHER" id="PTHR30469:SF15">
    <property type="entry name" value="HLYD FAMILY OF SECRETION PROTEINS"/>
    <property type="match status" value="1"/>
</dbReference>
<evidence type="ECO:0000313" key="3">
    <source>
        <dbReference type="Proteomes" id="UP001302329"/>
    </source>
</evidence>
<reference evidence="2 3" key="1">
    <citation type="submission" date="2023-12" db="EMBL/GenBank/DDBJ databases">
        <title>Baltic Sea Cyanobacteria.</title>
        <authorList>
            <person name="Delbaje E."/>
            <person name="Fewer D.P."/>
            <person name="Shishido T.K."/>
        </authorList>
    </citation>
    <scope>NUCLEOTIDE SEQUENCE [LARGE SCALE GENOMIC DNA]</scope>
    <source>
        <strain evidence="2 3">UHCC 0281</strain>
    </source>
</reference>
<dbReference type="Proteomes" id="UP001302329">
    <property type="component" value="Unassembled WGS sequence"/>
</dbReference>
<dbReference type="Gene3D" id="2.40.50.100">
    <property type="match status" value="1"/>
</dbReference>
<dbReference type="RefSeq" id="WP_323357911.1">
    <property type="nucleotide sequence ID" value="NZ_JAYGHY010000082.1"/>
</dbReference>
<evidence type="ECO:0000313" key="2">
    <source>
        <dbReference type="EMBL" id="MEA5443960.1"/>
    </source>
</evidence>
<keyword evidence="3" id="KW-1185">Reference proteome</keyword>
<keyword evidence="1" id="KW-0175">Coiled coil</keyword>
<comment type="caution">
    <text evidence="2">The sequence shown here is derived from an EMBL/GenBank/DDBJ whole genome shotgun (WGS) entry which is preliminary data.</text>
</comment>
<name>A0ABU5T043_9CYAN</name>
<gene>
    <name evidence="2" type="ORF">VB739_15480</name>
</gene>
<dbReference type="PANTHER" id="PTHR30469">
    <property type="entry name" value="MULTIDRUG RESISTANCE PROTEIN MDTA"/>
    <property type="match status" value="1"/>
</dbReference>
<evidence type="ECO:0000256" key="1">
    <source>
        <dbReference type="SAM" id="Coils"/>
    </source>
</evidence>
<sequence length="357" mass="38148">MTMPKPTSRRGGGGPWALIAALLALVVLAGLGSRLWQKRERKQAEAQRAVPLLPRQVSALGRIEPLGGISKVSVPSSLTNDRVRDILVKEGQEVRKGQPLAVLESIDTLASSVQKSEAAIRVAQSKLAAQDSVIARYKADLGQASAEARRAEQLFTDGATTANRVEKLQADENSAKAQLAEAITTKGTLAAELRESRASLEKDKVERAKATVLAPFSGTVFKVHAHPGDKVGEDGLLEMGDSSRMGVIAEVYQSDRPLIALGQTVSLSADGFKGRSVQGTVVEIAREVSRQTVFSGQAGENLDRRVLEVKIGLTPEESAVASHLNYLQVNVLFAPLNAAQKASQEAARERVLGRQKP</sequence>
<dbReference type="EMBL" id="JAYGHY010000082">
    <property type="protein sequence ID" value="MEA5443960.1"/>
    <property type="molecule type" value="Genomic_DNA"/>
</dbReference>